<proteinExistence type="predicted"/>
<dbReference type="EMBL" id="CP073720">
    <property type="protein sequence ID" value="UWP86564.1"/>
    <property type="molecule type" value="Genomic_DNA"/>
</dbReference>
<evidence type="ECO:0000313" key="1">
    <source>
        <dbReference type="EMBL" id="UWP86564.1"/>
    </source>
</evidence>
<reference evidence="1" key="2">
    <citation type="submission" date="2022-09" db="EMBL/GenBank/DDBJ databases">
        <title>Biosynthetic gene clusters of Dactylosporangioum fulvum.</title>
        <authorList>
            <person name="Caradec T."/>
        </authorList>
    </citation>
    <scope>NUCLEOTIDE SEQUENCE</scope>
    <source>
        <strain evidence="1">NRRL B-16292</strain>
    </source>
</reference>
<organism evidence="1 2">
    <name type="scientific">Dactylosporangium fulvum</name>
    <dbReference type="NCBI Taxonomy" id="53359"/>
    <lineage>
        <taxon>Bacteria</taxon>
        <taxon>Bacillati</taxon>
        <taxon>Actinomycetota</taxon>
        <taxon>Actinomycetes</taxon>
        <taxon>Micromonosporales</taxon>
        <taxon>Micromonosporaceae</taxon>
        <taxon>Dactylosporangium</taxon>
    </lineage>
</organism>
<name>A0ABY5WC07_9ACTN</name>
<protein>
    <submittedName>
        <fullName evidence="1">Uncharacterized protein</fullName>
    </submittedName>
</protein>
<sequence length="47" mass="4966">MNDAATHFATSPGGMSVDVGRHVDRAAFDAVEILPGLRFQPLIGTPE</sequence>
<accession>A0ABY5WC07</accession>
<reference evidence="1" key="1">
    <citation type="submission" date="2021-04" db="EMBL/GenBank/DDBJ databases">
        <authorList>
            <person name="Hartkoorn R.C."/>
            <person name="Beaudoing E."/>
            <person name="Hot D."/>
        </authorList>
    </citation>
    <scope>NUCLEOTIDE SEQUENCE</scope>
    <source>
        <strain evidence="1">NRRL B-16292</strain>
    </source>
</reference>
<keyword evidence="2" id="KW-1185">Reference proteome</keyword>
<dbReference type="Proteomes" id="UP001059617">
    <property type="component" value="Chromosome"/>
</dbReference>
<dbReference type="RefSeq" id="WP_259865860.1">
    <property type="nucleotide sequence ID" value="NZ_BAAAST010000003.1"/>
</dbReference>
<evidence type="ECO:0000313" key="2">
    <source>
        <dbReference type="Proteomes" id="UP001059617"/>
    </source>
</evidence>
<gene>
    <name evidence="1" type="ORF">Dfulv_20920</name>
</gene>